<evidence type="ECO:0008006" key="4">
    <source>
        <dbReference type="Google" id="ProtNLM"/>
    </source>
</evidence>
<dbReference type="STRING" id="106549.A0A540L536"/>
<gene>
    <name evidence="2" type="ORF">C1H46_032831</name>
</gene>
<dbReference type="AlphaFoldDB" id="A0A540L536"/>
<feature type="compositionally biased region" description="Polar residues" evidence="1">
    <location>
        <begin position="53"/>
        <end position="68"/>
    </location>
</feature>
<keyword evidence="3" id="KW-1185">Reference proteome</keyword>
<organism evidence="2 3">
    <name type="scientific">Malus baccata</name>
    <name type="common">Siberian crab apple</name>
    <name type="synonym">Pyrus baccata</name>
    <dbReference type="NCBI Taxonomy" id="106549"/>
    <lineage>
        <taxon>Eukaryota</taxon>
        <taxon>Viridiplantae</taxon>
        <taxon>Streptophyta</taxon>
        <taxon>Embryophyta</taxon>
        <taxon>Tracheophyta</taxon>
        <taxon>Spermatophyta</taxon>
        <taxon>Magnoliopsida</taxon>
        <taxon>eudicotyledons</taxon>
        <taxon>Gunneridae</taxon>
        <taxon>Pentapetalae</taxon>
        <taxon>rosids</taxon>
        <taxon>fabids</taxon>
        <taxon>Rosales</taxon>
        <taxon>Rosaceae</taxon>
        <taxon>Amygdaloideae</taxon>
        <taxon>Maleae</taxon>
        <taxon>Malus</taxon>
    </lineage>
</organism>
<dbReference type="PANTHER" id="PTHR33929:SF4">
    <property type="entry name" value="MEMBRANE-ASSOCIATED KINASE REGULATOR 5"/>
    <property type="match status" value="1"/>
</dbReference>
<feature type="region of interest" description="Disordered" evidence="1">
    <location>
        <begin position="299"/>
        <end position="319"/>
    </location>
</feature>
<feature type="region of interest" description="Disordered" evidence="1">
    <location>
        <begin position="13"/>
        <end position="39"/>
    </location>
</feature>
<name>A0A540L536_MALBA</name>
<dbReference type="GO" id="GO:0005886">
    <property type="term" value="C:plasma membrane"/>
    <property type="evidence" value="ECO:0007669"/>
    <property type="project" value="InterPro"/>
</dbReference>
<evidence type="ECO:0000313" key="2">
    <source>
        <dbReference type="EMBL" id="TQD81593.1"/>
    </source>
</evidence>
<dbReference type="PANTHER" id="PTHR33929">
    <property type="entry name" value="MEMBRANE-ASSOCIATED KINASE REGULATOR 2-RELATED"/>
    <property type="match status" value="1"/>
</dbReference>
<proteinExistence type="predicted"/>
<feature type="compositionally biased region" description="Acidic residues" evidence="1">
    <location>
        <begin position="29"/>
        <end position="39"/>
    </location>
</feature>
<evidence type="ECO:0000256" key="1">
    <source>
        <dbReference type="SAM" id="MobiDB-lite"/>
    </source>
</evidence>
<reference evidence="2 3" key="1">
    <citation type="journal article" date="2019" name="G3 (Bethesda)">
        <title>Sequencing of a Wild Apple (Malus baccata) Genome Unravels the Differences Between Cultivated and Wild Apple Species Regarding Disease Resistance and Cold Tolerance.</title>
        <authorList>
            <person name="Chen X."/>
        </authorList>
    </citation>
    <scope>NUCLEOTIDE SEQUENCE [LARGE SCALE GENOMIC DNA]</scope>
    <source>
        <strain evidence="3">cv. Shandingzi</strain>
        <tissue evidence="2">Leaves</tissue>
    </source>
</reference>
<dbReference type="Proteomes" id="UP000315295">
    <property type="component" value="Unassembled WGS sequence"/>
</dbReference>
<accession>A0A540L536</accession>
<feature type="region of interest" description="Disordered" evidence="1">
    <location>
        <begin position="53"/>
        <end position="102"/>
    </location>
</feature>
<sequence length="348" mass="38571">METLYFLKFWKPNASTARPPKSSVGKENDVEEEEEEDSFFDLELSFDLIQTPQENIFESKPKSNTSDKTAGKPTLSVSTSDPISKRKILPIEPVSKPPQSPIALLKSAPKFGALMLKKPRQKTEKTTGEKAELEVSMESHKQKTKVVIAKQLAGEEAQNPPKLTRENSSMRSGIGLQNPRLEDPKTERFSKDVFQKYLNLIKPLYSKVSRRSTEKVKPSVDSPTASPAMPIFSMCSPKRDKQGNFPAGFRVVSKNLGKSKSATAMVAPPVQRRDDSLLLHNDGIQSAILHCKRSFNSRDSLSSLSRSTSDSSSTKSYSTDCSLLSRFASESQDKSARNSIEDGYSAEI</sequence>
<feature type="compositionally biased region" description="Basic and acidic residues" evidence="1">
    <location>
        <begin position="331"/>
        <end position="340"/>
    </location>
</feature>
<dbReference type="EMBL" id="VIEB01000758">
    <property type="protein sequence ID" value="TQD81593.1"/>
    <property type="molecule type" value="Genomic_DNA"/>
</dbReference>
<feature type="compositionally biased region" description="Basic and acidic residues" evidence="1">
    <location>
        <begin position="121"/>
        <end position="141"/>
    </location>
</feature>
<feature type="region of interest" description="Disordered" evidence="1">
    <location>
        <begin position="114"/>
        <end position="187"/>
    </location>
</feature>
<protein>
    <recommendedName>
        <fullName evidence="4">Membrane-associated kinase regulator 5</fullName>
    </recommendedName>
</protein>
<evidence type="ECO:0000313" key="3">
    <source>
        <dbReference type="Proteomes" id="UP000315295"/>
    </source>
</evidence>
<comment type="caution">
    <text evidence="2">The sequence shown here is derived from an EMBL/GenBank/DDBJ whole genome shotgun (WGS) entry which is preliminary data.</text>
</comment>
<dbReference type="InterPro" id="IPR039619">
    <property type="entry name" value="MAKR2/5"/>
</dbReference>
<feature type="region of interest" description="Disordered" evidence="1">
    <location>
        <begin position="329"/>
        <end position="348"/>
    </location>
</feature>